<evidence type="ECO:0000313" key="3">
    <source>
        <dbReference type="Proteomes" id="UP001432062"/>
    </source>
</evidence>
<keyword evidence="3" id="KW-1185">Reference proteome</keyword>
<dbReference type="EMBL" id="CP109441">
    <property type="protein sequence ID" value="WUV44439.1"/>
    <property type="molecule type" value="Genomic_DNA"/>
</dbReference>
<organism evidence="2 3">
    <name type="scientific">Nocardia vinacea</name>
    <dbReference type="NCBI Taxonomy" id="96468"/>
    <lineage>
        <taxon>Bacteria</taxon>
        <taxon>Bacillati</taxon>
        <taxon>Actinomycetota</taxon>
        <taxon>Actinomycetes</taxon>
        <taxon>Mycobacteriales</taxon>
        <taxon>Nocardiaceae</taxon>
        <taxon>Nocardia</taxon>
    </lineage>
</organism>
<dbReference type="RefSeq" id="WP_327097847.1">
    <property type="nucleotide sequence ID" value="NZ_CP109149.1"/>
</dbReference>
<feature type="signal peptide" evidence="1">
    <location>
        <begin position="1"/>
        <end position="20"/>
    </location>
</feature>
<evidence type="ECO:0000256" key="1">
    <source>
        <dbReference type="SAM" id="SignalP"/>
    </source>
</evidence>
<sequence length="153" mass="15854">MSVRRSVLIAAVLCAVPVLGAPQVQAYPPSEGSGGCRQGGLMTGRLVPGTGSAEQNIRRTATLRECVSSLLPGIGSGQFDVTIPWNAPGTPSSAQFAWSDGSISPATGYGNGLWLITDGPARGHAIQVIVADTWNGWYYSFADVAVTSAIFQS</sequence>
<keyword evidence="1" id="KW-0732">Signal</keyword>
<proteinExistence type="predicted"/>
<feature type="chain" id="PRO_5046567320" evidence="1">
    <location>
        <begin position="21"/>
        <end position="153"/>
    </location>
</feature>
<name>A0ABZ1YMK4_9NOCA</name>
<dbReference type="Proteomes" id="UP001432062">
    <property type="component" value="Chromosome"/>
</dbReference>
<accession>A0ABZ1YMK4</accession>
<reference evidence="2" key="1">
    <citation type="submission" date="2022-10" db="EMBL/GenBank/DDBJ databases">
        <title>The complete genomes of actinobacterial strains from the NBC collection.</title>
        <authorList>
            <person name="Joergensen T.S."/>
            <person name="Alvarez Arevalo M."/>
            <person name="Sterndorff E.B."/>
            <person name="Faurdal D."/>
            <person name="Vuksanovic O."/>
            <person name="Mourched A.-S."/>
            <person name="Charusanti P."/>
            <person name="Shaw S."/>
            <person name="Blin K."/>
            <person name="Weber T."/>
        </authorList>
    </citation>
    <scope>NUCLEOTIDE SEQUENCE</scope>
    <source>
        <strain evidence="2">NBC_01482</strain>
    </source>
</reference>
<protein>
    <submittedName>
        <fullName evidence="2">Uncharacterized protein</fullName>
    </submittedName>
</protein>
<gene>
    <name evidence="2" type="ORF">OG563_35495</name>
</gene>
<evidence type="ECO:0000313" key="2">
    <source>
        <dbReference type="EMBL" id="WUV44439.1"/>
    </source>
</evidence>